<keyword evidence="2 3" id="KW-0808">Transferase</keyword>
<evidence type="ECO:0000256" key="1">
    <source>
        <dbReference type="ARBA" id="ARBA00022603"/>
    </source>
</evidence>
<dbReference type="OMA" id="PTPINRY"/>
<dbReference type="GO" id="GO:0070475">
    <property type="term" value="P:rRNA base methylation"/>
    <property type="evidence" value="ECO:0007669"/>
    <property type="project" value="TreeGrafter"/>
</dbReference>
<dbReference type="PANTHER" id="PTHR13393">
    <property type="entry name" value="SAM-DEPENDENT METHYLTRANSFERASE"/>
    <property type="match status" value="1"/>
</dbReference>
<dbReference type="EMBL" id="DUJN01000004">
    <property type="protein sequence ID" value="HII61147.1"/>
    <property type="molecule type" value="Genomic_DNA"/>
</dbReference>
<dbReference type="PANTHER" id="PTHR13393:SF0">
    <property type="entry name" value="RNA N6-ADENOSINE-METHYLTRANSFERASE METTL16"/>
    <property type="match status" value="1"/>
</dbReference>
<evidence type="ECO:0000313" key="4">
    <source>
        <dbReference type="Proteomes" id="UP000617544"/>
    </source>
</evidence>
<evidence type="ECO:0000313" key="3">
    <source>
        <dbReference type="EMBL" id="HII61147.1"/>
    </source>
</evidence>
<comment type="caution">
    <text evidence="3">The sequence shown here is derived from an EMBL/GenBank/DDBJ whole genome shotgun (WGS) entry which is preliminary data.</text>
</comment>
<evidence type="ECO:0000256" key="2">
    <source>
        <dbReference type="ARBA" id="ARBA00022679"/>
    </source>
</evidence>
<dbReference type="Proteomes" id="UP000617544">
    <property type="component" value="Unassembled WGS sequence"/>
</dbReference>
<organism evidence="3 4">
    <name type="scientific">Pyrococcus horikoshii</name>
    <dbReference type="NCBI Taxonomy" id="53953"/>
    <lineage>
        <taxon>Archaea</taxon>
        <taxon>Methanobacteriati</taxon>
        <taxon>Methanobacteriota</taxon>
        <taxon>Thermococci</taxon>
        <taxon>Thermococcales</taxon>
        <taxon>Thermococcaceae</taxon>
        <taxon>Pyrococcus</taxon>
    </lineage>
</organism>
<dbReference type="AlphaFoldDB" id="A0A832WJB8"/>
<accession>A0A832WJB8</accession>
<dbReference type="CDD" id="cd02440">
    <property type="entry name" value="AdoMet_MTases"/>
    <property type="match status" value="1"/>
</dbReference>
<dbReference type="Gene3D" id="3.40.50.150">
    <property type="entry name" value="Vaccinia Virus protein VP39"/>
    <property type="match status" value="1"/>
</dbReference>
<keyword evidence="1 3" id="KW-0489">Methyltransferase</keyword>
<sequence length="247" mass="27886">MIKWRDGKLGLPIKEAVELFPELKNFLDEKGRLDFSNREARILYNKAVAKVLFDLDIEYHPKGLVTPPISRYIFLKTFLRGGEKVLEIGTGHTALMSLIAEKVFKCDVTATELDNEFYSYAKLNIARNNSRIKLLKSSGGIIRGVVPRGERFDVIFSAPPYYEKHSGGVLTEREALGGGKFGEEFSIKLLNEALDYLNAGGKVALFLPHKRDLLNAIKMKGIRLGYEVRDILFKVGTRKRHSLILTV</sequence>
<dbReference type="SMR" id="A0A832WJB8"/>
<dbReference type="InterPro" id="IPR029063">
    <property type="entry name" value="SAM-dependent_MTases_sf"/>
</dbReference>
<dbReference type="RefSeq" id="WP_010884364.1">
    <property type="nucleotide sequence ID" value="NZ_DUJN01000004.1"/>
</dbReference>
<dbReference type="GO" id="GO:0052907">
    <property type="term" value="F:23S rRNA (adenine(1618)-N(6))-methyltransferase activity"/>
    <property type="evidence" value="ECO:0007669"/>
    <property type="project" value="TreeGrafter"/>
</dbReference>
<proteinExistence type="predicted"/>
<name>A0A832WJB8_PYRHR</name>
<gene>
    <name evidence="3" type="ORF">HA331_05250</name>
</gene>
<dbReference type="InterPro" id="IPR010286">
    <property type="entry name" value="METTL16/RlmF"/>
</dbReference>
<reference evidence="3" key="1">
    <citation type="journal article" date="2020" name="bioRxiv">
        <title>A rank-normalized archaeal taxonomy based on genome phylogeny resolves widespread incomplete and uneven classifications.</title>
        <authorList>
            <person name="Rinke C."/>
            <person name="Chuvochina M."/>
            <person name="Mussig A.J."/>
            <person name="Chaumeil P.-A."/>
            <person name="Waite D.W."/>
            <person name="Whitman W.B."/>
            <person name="Parks D.H."/>
            <person name="Hugenholtz P."/>
        </authorList>
    </citation>
    <scope>NUCLEOTIDE SEQUENCE</scope>
    <source>
        <strain evidence="3">UBA8834</strain>
    </source>
</reference>
<dbReference type="SUPFAM" id="SSF53335">
    <property type="entry name" value="S-adenosyl-L-methionine-dependent methyltransferases"/>
    <property type="match status" value="1"/>
</dbReference>
<dbReference type="Pfam" id="PF05971">
    <property type="entry name" value="Methyltransf_10"/>
    <property type="match status" value="1"/>
</dbReference>
<dbReference type="GeneID" id="1444151"/>
<protein>
    <submittedName>
        <fullName evidence="3">RlmF-related methyltransferase</fullName>
    </submittedName>
</protein>